<evidence type="ECO:0000313" key="6">
    <source>
        <dbReference type="EMBL" id="TXL66688.1"/>
    </source>
</evidence>
<keyword evidence="4" id="KW-1133">Transmembrane helix</keyword>
<dbReference type="OrthoDB" id="27330at2"/>
<keyword evidence="7" id="KW-1185">Reference proteome</keyword>
<keyword evidence="2" id="KW-0812">Transmembrane</keyword>
<dbReference type="Gene3D" id="3.40.630.190">
    <property type="entry name" value="LCP protein"/>
    <property type="match status" value="1"/>
</dbReference>
<sequence length="334" mass="37582">MKRLAVRKTKKKRKLRKLTLFILILFIGVISFGGYKIFETYNAASKSYNDLGREKSDLRDQTVTISKDPVSVLLMGIEDYSTDGANGRTDSLMLITFNPKDERMKLLSIPRDTYVDIIGHGTTDKINHAHAFGGKKMTIDTVENFLDIPVDYYAAVDFDAFINIIDILGGITVDVPFDFEEKTMAPGSRWVEFHEGPMEVDGEEALAFARMRKMDPNGDKGRAERQQEIIKAIVDKATSLSSIAKIDEIAKEIGNSIETNLHISEGLGFYKAYPNFSPSNIDQISYESHSERINGVVYEIVEQESVEEVKEILRDHLELKDSDSGTYASEEIAE</sequence>
<protein>
    <submittedName>
        <fullName evidence="6">LytR family transcriptional regulator</fullName>
    </submittedName>
</protein>
<accession>A0A5C8NZE0</accession>
<evidence type="ECO:0000256" key="2">
    <source>
        <dbReference type="ARBA" id="ARBA00022692"/>
    </source>
</evidence>
<dbReference type="InterPro" id="IPR050922">
    <property type="entry name" value="LytR/CpsA/Psr_CW_biosynth"/>
</dbReference>
<evidence type="ECO:0000256" key="1">
    <source>
        <dbReference type="ARBA" id="ARBA00006068"/>
    </source>
</evidence>
<dbReference type="PANTHER" id="PTHR33392:SF10">
    <property type="entry name" value="POLYISOPRENYL-TEICHOIC ACID--PEPTIDOGLYCAN TEICHOIC ACID TRANSFERASE TAGV"/>
    <property type="match status" value="1"/>
</dbReference>
<keyword evidence="4" id="KW-0472">Membrane</keyword>
<keyword evidence="3" id="KW-0735">Signal-anchor</keyword>
<comment type="caution">
    <text evidence="6">The sequence shown here is derived from an EMBL/GenBank/DDBJ whole genome shotgun (WGS) entry which is preliminary data.</text>
</comment>
<proteinExistence type="inferred from homology"/>
<evidence type="ECO:0000313" key="7">
    <source>
        <dbReference type="Proteomes" id="UP000321574"/>
    </source>
</evidence>
<dbReference type="Pfam" id="PF03816">
    <property type="entry name" value="LytR_cpsA_psr"/>
    <property type="match status" value="1"/>
</dbReference>
<name>A0A5C8NZE0_9BACI</name>
<reference evidence="6 7" key="1">
    <citation type="submission" date="2019-06" db="EMBL/GenBank/DDBJ databases">
        <title>Cerasibacillus sp. nov., isolated from maize field.</title>
        <authorList>
            <person name="Lin S.-Y."/>
            <person name="Tsai C.-F."/>
            <person name="Young C.-C."/>
        </authorList>
    </citation>
    <scope>NUCLEOTIDE SEQUENCE [LARGE SCALE GENOMIC DNA]</scope>
    <source>
        <strain evidence="6 7">CC-CFT480</strain>
    </source>
</reference>
<dbReference type="GO" id="GO:0071555">
    <property type="term" value="P:cell wall organization"/>
    <property type="evidence" value="ECO:0007669"/>
    <property type="project" value="UniProtKB-KW"/>
</dbReference>
<dbReference type="RefSeq" id="WP_147666087.1">
    <property type="nucleotide sequence ID" value="NZ_VDUW01000002.1"/>
</dbReference>
<evidence type="ECO:0000256" key="4">
    <source>
        <dbReference type="ARBA" id="ARBA00022989"/>
    </source>
</evidence>
<evidence type="ECO:0000256" key="3">
    <source>
        <dbReference type="ARBA" id="ARBA00022968"/>
    </source>
</evidence>
<dbReference type="InterPro" id="IPR004474">
    <property type="entry name" value="LytR_CpsA_psr"/>
</dbReference>
<dbReference type="PANTHER" id="PTHR33392">
    <property type="entry name" value="POLYISOPRENYL-TEICHOIC ACID--PEPTIDOGLYCAN TEICHOIC ACID TRANSFERASE TAGU"/>
    <property type="match status" value="1"/>
</dbReference>
<dbReference type="EMBL" id="VDUW01000002">
    <property type="protein sequence ID" value="TXL66688.1"/>
    <property type="molecule type" value="Genomic_DNA"/>
</dbReference>
<dbReference type="AlphaFoldDB" id="A0A5C8NZE0"/>
<gene>
    <name evidence="6" type="ORF">FHP05_04710</name>
</gene>
<comment type="similarity">
    <text evidence="1">Belongs to the LytR/CpsA/Psr (LCP) family.</text>
</comment>
<feature type="domain" description="Cell envelope-related transcriptional attenuator" evidence="5">
    <location>
        <begin position="88"/>
        <end position="238"/>
    </location>
</feature>
<organism evidence="6 7">
    <name type="scientific">Cerasibacillus terrae</name>
    <dbReference type="NCBI Taxonomy" id="2498845"/>
    <lineage>
        <taxon>Bacteria</taxon>
        <taxon>Bacillati</taxon>
        <taxon>Bacillota</taxon>
        <taxon>Bacilli</taxon>
        <taxon>Bacillales</taxon>
        <taxon>Bacillaceae</taxon>
        <taxon>Cerasibacillus</taxon>
    </lineage>
</organism>
<dbReference type="NCBIfam" id="TIGR00350">
    <property type="entry name" value="lytR_cpsA_psr"/>
    <property type="match status" value="1"/>
</dbReference>
<dbReference type="Proteomes" id="UP000321574">
    <property type="component" value="Unassembled WGS sequence"/>
</dbReference>
<evidence type="ECO:0000259" key="5">
    <source>
        <dbReference type="Pfam" id="PF03816"/>
    </source>
</evidence>